<feature type="region of interest" description="Disordered" evidence="1">
    <location>
        <begin position="1"/>
        <end position="135"/>
    </location>
</feature>
<comment type="caution">
    <text evidence="2">The sequence shown here is derived from an EMBL/GenBank/DDBJ whole genome shotgun (WGS) entry which is preliminary data.</text>
</comment>
<name>A0AAE1P600_9EUCA</name>
<feature type="compositionally biased region" description="Polar residues" evidence="1">
    <location>
        <begin position="84"/>
        <end position="95"/>
    </location>
</feature>
<accession>A0AAE1P600</accession>
<evidence type="ECO:0000256" key="1">
    <source>
        <dbReference type="SAM" id="MobiDB-lite"/>
    </source>
</evidence>
<evidence type="ECO:0000313" key="3">
    <source>
        <dbReference type="Proteomes" id="UP001292094"/>
    </source>
</evidence>
<proteinExistence type="predicted"/>
<gene>
    <name evidence="2" type="ORF">Pmani_026053</name>
</gene>
<dbReference type="EMBL" id="JAWZYT010002820">
    <property type="protein sequence ID" value="KAK4301831.1"/>
    <property type="molecule type" value="Genomic_DNA"/>
</dbReference>
<evidence type="ECO:0000313" key="2">
    <source>
        <dbReference type="EMBL" id="KAK4301831.1"/>
    </source>
</evidence>
<dbReference type="Proteomes" id="UP001292094">
    <property type="component" value="Unassembled WGS sequence"/>
</dbReference>
<protein>
    <submittedName>
        <fullName evidence="2">Uncharacterized protein</fullName>
    </submittedName>
</protein>
<keyword evidence="3" id="KW-1185">Reference proteome</keyword>
<organism evidence="2 3">
    <name type="scientific">Petrolisthes manimaculis</name>
    <dbReference type="NCBI Taxonomy" id="1843537"/>
    <lineage>
        <taxon>Eukaryota</taxon>
        <taxon>Metazoa</taxon>
        <taxon>Ecdysozoa</taxon>
        <taxon>Arthropoda</taxon>
        <taxon>Crustacea</taxon>
        <taxon>Multicrustacea</taxon>
        <taxon>Malacostraca</taxon>
        <taxon>Eumalacostraca</taxon>
        <taxon>Eucarida</taxon>
        <taxon>Decapoda</taxon>
        <taxon>Pleocyemata</taxon>
        <taxon>Anomura</taxon>
        <taxon>Galatheoidea</taxon>
        <taxon>Porcellanidae</taxon>
        <taxon>Petrolisthes</taxon>
    </lineage>
</organism>
<feature type="compositionally biased region" description="Low complexity" evidence="1">
    <location>
        <begin position="119"/>
        <end position="133"/>
    </location>
</feature>
<feature type="compositionally biased region" description="Polar residues" evidence="1">
    <location>
        <begin position="14"/>
        <end position="30"/>
    </location>
</feature>
<dbReference type="AlphaFoldDB" id="A0AAE1P600"/>
<sequence>MSSSMYEVFHWDESSSSNQNHPPTTQGTRLTKSRDSSLERKTPPSALNWVRPFTPQPPRPSSTVLPANKEPPPAASPHSSSSSDKTPTNASQSRFSVWEFGDNFTALGPMNQSSGGNGNPASPSPASTPTSSTRYSHRTASVFTGAGCTIGGELLPG</sequence>
<reference evidence="2" key="1">
    <citation type="submission" date="2023-11" db="EMBL/GenBank/DDBJ databases">
        <title>Genome assemblies of two species of porcelain crab, Petrolisthes cinctipes and Petrolisthes manimaculis (Anomura: Porcellanidae).</title>
        <authorList>
            <person name="Angst P."/>
        </authorList>
    </citation>
    <scope>NUCLEOTIDE SEQUENCE</scope>
    <source>
        <strain evidence="2">PB745_02</strain>
        <tissue evidence="2">Gill</tissue>
    </source>
</reference>
<feature type="compositionally biased region" description="Basic and acidic residues" evidence="1">
    <location>
        <begin position="32"/>
        <end position="42"/>
    </location>
</feature>